<name>A0ABY6NQC6_9FLAO</name>
<evidence type="ECO:0000313" key="1">
    <source>
        <dbReference type="EMBL" id="UZH54866.1"/>
    </source>
</evidence>
<dbReference type="Proteomes" id="UP001163981">
    <property type="component" value="Chromosome"/>
</dbReference>
<gene>
    <name evidence="1" type="ORF">JRG66_12960</name>
</gene>
<keyword evidence="2" id="KW-1185">Reference proteome</keyword>
<reference evidence="1" key="1">
    <citation type="submission" date="2021-02" db="EMBL/GenBank/DDBJ databases">
        <title>Salinimicrobium sp. nov. isolated from seawater in Tongyeong, Republic of Korea.</title>
        <authorList>
            <person name="Lee S.-J."/>
        </authorList>
    </citation>
    <scope>NUCLEOTIDE SEQUENCE</scope>
    <source>
        <strain evidence="1">HN-2-9-2</strain>
    </source>
</reference>
<accession>A0ABY6NQC6</accession>
<organism evidence="1 2">
    <name type="scientific">Salinimicrobium tongyeongense</name>
    <dbReference type="NCBI Taxonomy" id="2809707"/>
    <lineage>
        <taxon>Bacteria</taxon>
        <taxon>Pseudomonadati</taxon>
        <taxon>Bacteroidota</taxon>
        <taxon>Flavobacteriia</taxon>
        <taxon>Flavobacteriales</taxon>
        <taxon>Flavobacteriaceae</taxon>
        <taxon>Salinimicrobium</taxon>
    </lineage>
</organism>
<protein>
    <submittedName>
        <fullName evidence="1">Uncharacterized protein</fullName>
    </submittedName>
</protein>
<dbReference type="EMBL" id="CP069620">
    <property type="protein sequence ID" value="UZH54866.1"/>
    <property type="molecule type" value="Genomic_DNA"/>
</dbReference>
<evidence type="ECO:0000313" key="2">
    <source>
        <dbReference type="Proteomes" id="UP001163981"/>
    </source>
</evidence>
<sequence length="234" mass="26579">MKKRVLNDHKKVGSKLIPPLLEVMGESSYSYVKNGIPEIIWISFLNKNLGHREGTQLAVNFVQVIDKLKIKDKVPYFISWFSDLNPSDIDIIKQKLIEVKLYSKLEIGLAELINVYPTCPLGKLFPSSKHTDNDLVVVKETLSSIYDKRSKAAVLTLANVVYLLAVCNKMRIAKGITTDLSKVSEYPTTEESKRAASFMRATTNVLLHKDNIPNGEEWLRNFWNRGLELEPCNI</sequence>
<proteinExistence type="predicted"/>
<dbReference type="RefSeq" id="WP_265163204.1">
    <property type="nucleotide sequence ID" value="NZ_CP069620.1"/>
</dbReference>